<evidence type="ECO:0000313" key="2">
    <source>
        <dbReference type="EMBL" id="PZD74692.1"/>
    </source>
</evidence>
<feature type="region of interest" description="Disordered" evidence="1">
    <location>
        <begin position="248"/>
        <end position="275"/>
    </location>
</feature>
<dbReference type="EMBL" id="PQWO01000002">
    <property type="protein sequence ID" value="PZD74692.1"/>
    <property type="molecule type" value="Genomic_DNA"/>
</dbReference>
<evidence type="ECO:0000313" key="3">
    <source>
        <dbReference type="Proteomes" id="UP000248857"/>
    </source>
</evidence>
<reference evidence="2 3" key="1">
    <citation type="journal article" date="2018" name="Sci. Rep.">
        <title>A novel species of the marine cyanobacterium Acaryochloris with a unique pigment content and lifestyle.</title>
        <authorList>
            <person name="Partensky F."/>
            <person name="Six C."/>
            <person name="Ratin M."/>
            <person name="Garczarek L."/>
            <person name="Vaulot D."/>
            <person name="Probert I."/>
            <person name="Calteau A."/>
            <person name="Gourvil P."/>
            <person name="Marie D."/>
            <person name="Grebert T."/>
            <person name="Bouchier C."/>
            <person name="Le Panse S."/>
            <person name="Gachenot M."/>
            <person name="Rodriguez F."/>
            <person name="Garrido J.L."/>
        </authorList>
    </citation>
    <scope>NUCLEOTIDE SEQUENCE [LARGE SCALE GENOMIC DNA]</scope>
    <source>
        <strain evidence="2 3">RCC1774</strain>
    </source>
</reference>
<sequence>MNASLLPQVIVTLQQHPEQDRIKKLIHWVCEQDWPHSAADARNVEVLLPQLLAHSQNAAKHEIPAEMGQAHTDNFPAALQSILIEGASQLSKRQKYTEVALSICQVLAQLYSDNNSSDRCKIEESAVDVFELRLAVIKYTTPLNAKILIYSALHQVITGQRQDWISLRQVSLDELLLDVRQTYPTFAGLEERLWQTVDSVQLLDQPTQTLQAVLQAVRPIYNQSGATGEAHVAISYSVEADSITPPWPLEEEDHTMLRPARKDRVEQTVKTPGAS</sequence>
<comment type="caution">
    <text evidence="2">The sequence shown here is derived from an EMBL/GenBank/DDBJ whole genome shotgun (WGS) entry which is preliminary data.</text>
</comment>
<evidence type="ECO:0000256" key="1">
    <source>
        <dbReference type="SAM" id="MobiDB-lite"/>
    </source>
</evidence>
<organism evidence="2 3">
    <name type="scientific">Acaryochloris thomasi RCC1774</name>
    <dbReference type="NCBI Taxonomy" id="1764569"/>
    <lineage>
        <taxon>Bacteria</taxon>
        <taxon>Bacillati</taxon>
        <taxon>Cyanobacteriota</taxon>
        <taxon>Cyanophyceae</taxon>
        <taxon>Acaryochloridales</taxon>
        <taxon>Acaryochloridaceae</taxon>
        <taxon>Acaryochloris</taxon>
        <taxon>Acaryochloris thomasi</taxon>
    </lineage>
</organism>
<dbReference type="AlphaFoldDB" id="A0A2W1JX21"/>
<dbReference type="Proteomes" id="UP000248857">
    <property type="component" value="Unassembled WGS sequence"/>
</dbReference>
<proteinExistence type="predicted"/>
<gene>
    <name evidence="2" type="ORF">C1752_01018</name>
</gene>
<feature type="compositionally biased region" description="Basic and acidic residues" evidence="1">
    <location>
        <begin position="254"/>
        <end position="267"/>
    </location>
</feature>
<keyword evidence="3" id="KW-1185">Reference proteome</keyword>
<dbReference type="RefSeq" id="WP_110984964.1">
    <property type="nucleotide sequence ID" value="NZ_CAWNWM010000002.1"/>
</dbReference>
<accession>A0A2W1JX21</accession>
<name>A0A2W1JX21_9CYAN</name>
<dbReference type="OrthoDB" id="490422at2"/>
<protein>
    <submittedName>
        <fullName evidence="2">Uncharacterized protein</fullName>
    </submittedName>
</protein>